<feature type="non-terminal residue" evidence="8">
    <location>
        <position position="1"/>
    </location>
</feature>
<evidence type="ECO:0000256" key="6">
    <source>
        <dbReference type="ARBA" id="ARBA00023136"/>
    </source>
</evidence>
<dbReference type="PANTHER" id="PTHR48041:SF113">
    <property type="entry name" value="ATP-BINDING CASSETTE SUB-FAMILY G MEMBER 5"/>
    <property type="match status" value="1"/>
</dbReference>
<keyword evidence="8" id="KW-0067">ATP-binding</keyword>
<dbReference type="SUPFAM" id="SSF52540">
    <property type="entry name" value="P-loop containing nucleoside triphosphate hydrolases"/>
    <property type="match status" value="1"/>
</dbReference>
<keyword evidence="3" id="KW-0813">Transport</keyword>
<accession>A0A8X6IBJ2</accession>
<dbReference type="OrthoDB" id="6716308at2759"/>
<dbReference type="GO" id="GO:0042626">
    <property type="term" value="F:ATPase-coupled transmembrane transporter activity"/>
    <property type="evidence" value="ECO:0007669"/>
    <property type="project" value="TreeGrafter"/>
</dbReference>
<dbReference type="Proteomes" id="UP000887116">
    <property type="component" value="Unassembled WGS sequence"/>
</dbReference>
<dbReference type="EMBL" id="BMAO01033706">
    <property type="protein sequence ID" value="GFQ91307.1"/>
    <property type="molecule type" value="Genomic_DNA"/>
</dbReference>
<protein>
    <submittedName>
        <fullName evidence="8">ATP-binding cassette sub-family G member 5</fullName>
    </submittedName>
</protein>
<dbReference type="Gene3D" id="3.40.50.300">
    <property type="entry name" value="P-loop containing nucleotide triphosphate hydrolases"/>
    <property type="match status" value="1"/>
</dbReference>
<dbReference type="GO" id="GO:0005524">
    <property type="term" value="F:ATP binding"/>
    <property type="evidence" value="ECO:0007669"/>
    <property type="project" value="UniProtKB-KW"/>
</dbReference>
<keyword evidence="4" id="KW-0812">Transmembrane</keyword>
<keyword evidence="5" id="KW-1133">Transmembrane helix</keyword>
<evidence type="ECO:0000256" key="5">
    <source>
        <dbReference type="ARBA" id="ARBA00022989"/>
    </source>
</evidence>
<comment type="similarity">
    <text evidence="2">Belongs to the ABC transporter superfamily. ABCG family. Eye pigment precursor importer (TC 3.A.1.204) subfamily.</text>
</comment>
<keyword evidence="6" id="KW-0472">Membrane</keyword>
<organism evidence="8 9">
    <name type="scientific">Trichonephila clavata</name>
    <name type="common">Joro spider</name>
    <name type="synonym">Nephila clavata</name>
    <dbReference type="NCBI Taxonomy" id="2740835"/>
    <lineage>
        <taxon>Eukaryota</taxon>
        <taxon>Metazoa</taxon>
        <taxon>Ecdysozoa</taxon>
        <taxon>Arthropoda</taxon>
        <taxon>Chelicerata</taxon>
        <taxon>Arachnida</taxon>
        <taxon>Araneae</taxon>
        <taxon>Araneomorphae</taxon>
        <taxon>Entelegynae</taxon>
        <taxon>Araneoidea</taxon>
        <taxon>Nephilidae</taxon>
        <taxon>Trichonephila</taxon>
    </lineage>
</organism>
<feature type="domain" description="ABC transporter" evidence="7">
    <location>
        <begin position="74"/>
        <end position="158"/>
    </location>
</feature>
<evidence type="ECO:0000313" key="9">
    <source>
        <dbReference type="Proteomes" id="UP000887116"/>
    </source>
</evidence>
<reference evidence="8" key="1">
    <citation type="submission" date="2020-07" db="EMBL/GenBank/DDBJ databases">
        <title>Multicomponent nature underlies the extraordinary mechanical properties of spider dragline silk.</title>
        <authorList>
            <person name="Kono N."/>
            <person name="Nakamura H."/>
            <person name="Mori M."/>
            <person name="Yoshida Y."/>
            <person name="Ohtoshi R."/>
            <person name="Malay A.D."/>
            <person name="Moran D.A.P."/>
            <person name="Tomita M."/>
            <person name="Numata K."/>
            <person name="Arakawa K."/>
        </authorList>
    </citation>
    <scope>NUCLEOTIDE SEQUENCE</scope>
</reference>
<comment type="caution">
    <text evidence="8">The sequence shown here is derived from an EMBL/GenBank/DDBJ whole genome shotgun (WGS) entry which is preliminary data.</text>
</comment>
<dbReference type="InterPro" id="IPR050352">
    <property type="entry name" value="ABCG_transporters"/>
</dbReference>
<evidence type="ECO:0000256" key="1">
    <source>
        <dbReference type="ARBA" id="ARBA00004141"/>
    </source>
</evidence>
<gene>
    <name evidence="8" type="primary">ABCG5</name>
    <name evidence="8" type="ORF">TNCT_646401</name>
</gene>
<keyword evidence="8" id="KW-0547">Nucleotide-binding</keyword>
<dbReference type="GO" id="GO:0016887">
    <property type="term" value="F:ATP hydrolysis activity"/>
    <property type="evidence" value="ECO:0007669"/>
    <property type="project" value="InterPro"/>
</dbReference>
<dbReference type="Pfam" id="PF00005">
    <property type="entry name" value="ABC_tran"/>
    <property type="match status" value="1"/>
</dbReference>
<dbReference type="PANTHER" id="PTHR48041">
    <property type="entry name" value="ABC TRANSPORTER G FAMILY MEMBER 28"/>
    <property type="match status" value="1"/>
</dbReference>
<comment type="subcellular location">
    <subcellularLocation>
        <location evidence="1">Membrane</location>
        <topology evidence="1">Multi-pass membrane protein</topology>
    </subcellularLocation>
</comment>
<evidence type="ECO:0000256" key="4">
    <source>
        <dbReference type="ARBA" id="ARBA00022692"/>
    </source>
</evidence>
<evidence type="ECO:0000256" key="3">
    <source>
        <dbReference type="ARBA" id="ARBA00022448"/>
    </source>
</evidence>
<dbReference type="InterPro" id="IPR003439">
    <property type="entry name" value="ABC_transporter-like_ATP-bd"/>
</dbReference>
<dbReference type="AlphaFoldDB" id="A0A8X6IBJ2"/>
<proteinExistence type="inferred from homology"/>
<dbReference type="GO" id="GO:0043190">
    <property type="term" value="C:ATP-binding cassette (ABC) transporter complex"/>
    <property type="evidence" value="ECO:0007669"/>
    <property type="project" value="TreeGrafter"/>
</dbReference>
<dbReference type="InterPro" id="IPR027417">
    <property type="entry name" value="P-loop_NTPase"/>
</dbReference>
<evidence type="ECO:0000313" key="8">
    <source>
        <dbReference type="EMBL" id="GFQ91307.1"/>
    </source>
</evidence>
<evidence type="ECO:0000256" key="2">
    <source>
        <dbReference type="ARBA" id="ARBA00005814"/>
    </source>
</evidence>
<sequence>MEPLVYVGAYCFALSSKQGRRKHYMSHNSYFKKGVNGISSDHVLELNSVFHTGQVEPGTCFQKLTGSVPTGSVLKDVSIEVHAGEVMAVLGSKGSGKRALLEVIGRRALGVTRGQIVLNDISLTLQLFQEQCGFVPKQVTLLPGLSVRQTLMYSAHLTIGPKVSNTMKRNR</sequence>
<evidence type="ECO:0000259" key="7">
    <source>
        <dbReference type="Pfam" id="PF00005"/>
    </source>
</evidence>
<keyword evidence="9" id="KW-1185">Reference proteome</keyword>
<name>A0A8X6IBJ2_TRICU</name>